<name>A0A1M6EIW5_9RHOB</name>
<dbReference type="EMBL" id="FQZA01000003">
    <property type="protein sequence ID" value="SHI85422.1"/>
    <property type="molecule type" value="Genomic_DNA"/>
</dbReference>
<reference evidence="3 4" key="1">
    <citation type="submission" date="2016-11" db="EMBL/GenBank/DDBJ databases">
        <authorList>
            <person name="Jaros S."/>
            <person name="Januszkiewicz K."/>
            <person name="Wedrychowicz H."/>
        </authorList>
    </citation>
    <scope>NUCLEOTIDE SEQUENCE [LARGE SCALE GENOMIC DNA]</scope>
    <source>
        <strain evidence="3 4">DSM 26892</strain>
    </source>
</reference>
<keyword evidence="2" id="KW-0812">Transmembrane</keyword>
<evidence type="ECO:0000313" key="3">
    <source>
        <dbReference type="EMBL" id="SHI85422.1"/>
    </source>
</evidence>
<proteinExistence type="predicted"/>
<dbReference type="STRING" id="313368.SAMN04488012_103112"/>
<feature type="compositionally biased region" description="Acidic residues" evidence="1">
    <location>
        <begin position="68"/>
        <end position="79"/>
    </location>
</feature>
<keyword evidence="2" id="KW-0472">Membrane</keyword>
<sequence length="196" mass="20407">MAKSTKGAGNILGPIFLVGAAALIAIVAVFAMSDETPPDEPTIIAEDDISSRPAGAGTNPEGERDMETEGITDELDEVEPAAPGEETVPPAEAEDPLEPIEDSENPQPAPDDESDTQTESSATIADDDFIVDESSDSGADRVEDASDESFPDGRDTETELTPEEDQSVVRDTDSGGTGFVPTPSGPEGRDDETIAE</sequence>
<accession>A0A1M6EIW5</accession>
<evidence type="ECO:0000256" key="1">
    <source>
        <dbReference type="SAM" id="MobiDB-lite"/>
    </source>
</evidence>
<keyword evidence="4" id="KW-1185">Reference proteome</keyword>
<dbReference type="RefSeq" id="WP_073127772.1">
    <property type="nucleotide sequence ID" value="NZ_FQZA01000003.1"/>
</dbReference>
<feature type="compositionally biased region" description="Acidic residues" evidence="1">
    <location>
        <begin position="92"/>
        <end position="116"/>
    </location>
</feature>
<evidence type="ECO:0000313" key="4">
    <source>
        <dbReference type="Proteomes" id="UP000184040"/>
    </source>
</evidence>
<feature type="region of interest" description="Disordered" evidence="1">
    <location>
        <begin position="35"/>
        <end position="196"/>
    </location>
</feature>
<feature type="compositionally biased region" description="Basic and acidic residues" evidence="1">
    <location>
        <begin position="187"/>
        <end position="196"/>
    </location>
</feature>
<organism evidence="3 4">
    <name type="scientific">Palleronia salina</name>
    <dbReference type="NCBI Taxonomy" id="313368"/>
    <lineage>
        <taxon>Bacteria</taxon>
        <taxon>Pseudomonadati</taxon>
        <taxon>Pseudomonadota</taxon>
        <taxon>Alphaproteobacteria</taxon>
        <taxon>Rhodobacterales</taxon>
        <taxon>Roseobacteraceae</taxon>
        <taxon>Palleronia</taxon>
    </lineage>
</organism>
<dbReference type="Proteomes" id="UP000184040">
    <property type="component" value="Unassembled WGS sequence"/>
</dbReference>
<feature type="transmembrane region" description="Helical" evidence="2">
    <location>
        <begin position="12"/>
        <end position="32"/>
    </location>
</feature>
<feature type="compositionally biased region" description="Acidic residues" evidence="1">
    <location>
        <begin position="125"/>
        <end position="135"/>
    </location>
</feature>
<gene>
    <name evidence="3" type="ORF">SAMN04488012_103112</name>
</gene>
<protein>
    <submittedName>
        <fullName evidence="3">Uncharacterized protein</fullName>
    </submittedName>
</protein>
<keyword evidence="2" id="KW-1133">Transmembrane helix</keyword>
<evidence type="ECO:0000256" key="2">
    <source>
        <dbReference type="SAM" id="Phobius"/>
    </source>
</evidence>
<dbReference type="AlphaFoldDB" id="A0A1M6EIW5"/>